<keyword evidence="4" id="KW-1133">Transmembrane helix</keyword>
<dbReference type="PANTHER" id="PTHR11360:SF281">
    <property type="entry name" value="ASPYRIDONES EFFLUX PROTEIN APDF-RELATED"/>
    <property type="match status" value="1"/>
</dbReference>
<dbReference type="Pfam" id="PF07690">
    <property type="entry name" value="MFS_1"/>
    <property type="match status" value="1"/>
</dbReference>
<reference evidence="6 7" key="1">
    <citation type="submission" date="2016-03" db="EMBL/GenBank/DDBJ databases">
        <authorList>
            <person name="Ploux O."/>
        </authorList>
    </citation>
    <scope>NUCLEOTIDE SEQUENCE [LARGE SCALE GENOMIC DNA]</scope>
    <source>
        <strain evidence="6 7">UAMH 11012</strain>
    </source>
</reference>
<feature type="transmembrane region" description="Helical" evidence="4">
    <location>
        <begin position="111"/>
        <end position="131"/>
    </location>
</feature>
<protein>
    <submittedName>
        <fullName evidence="6">Related to monocarboxylate transporter</fullName>
    </submittedName>
</protein>
<dbReference type="EMBL" id="FJOG01000057">
    <property type="protein sequence ID" value="CZR68581.1"/>
    <property type="molecule type" value="Genomic_DNA"/>
</dbReference>
<dbReference type="CDD" id="cd17352">
    <property type="entry name" value="MFS_MCT_SLC16"/>
    <property type="match status" value="1"/>
</dbReference>
<dbReference type="InterPro" id="IPR036259">
    <property type="entry name" value="MFS_trans_sf"/>
</dbReference>
<dbReference type="PANTHER" id="PTHR11360">
    <property type="entry name" value="MONOCARBOXYLATE TRANSPORTER"/>
    <property type="match status" value="1"/>
</dbReference>
<dbReference type="SUPFAM" id="SSF103473">
    <property type="entry name" value="MFS general substrate transporter"/>
    <property type="match status" value="1"/>
</dbReference>
<feature type="compositionally biased region" description="Polar residues" evidence="3">
    <location>
        <begin position="19"/>
        <end position="28"/>
    </location>
</feature>
<evidence type="ECO:0000313" key="7">
    <source>
        <dbReference type="Proteomes" id="UP000184330"/>
    </source>
</evidence>
<feature type="compositionally biased region" description="Polar residues" evidence="3">
    <location>
        <begin position="1"/>
        <end position="12"/>
    </location>
</feature>
<dbReference type="InterPro" id="IPR050327">
    <property type="entry name" value="Proton-linked_MCT"/>
</dbReference>
<dbReference type="AlphaFoldDB" id="A0A1L7XU78"/>
<evidence type="ECO:0000256" key="3">
    <source>
        <dbReference type="SAM" id="MobiDB-lite"/>
    </source>
</evidence>
<feature type="region of interest" description="Disordered" evidence="3">
    <location>
        <begin position="1"/>
        <end position="62"/>
    </location>
</feature>
<sequence length="463" mass="49648">MSANALDPQQVSEKVDAHNQLTATNGNAEQKADPATDTSFSDDVEPAPIVPPPSGPGDSDFPEGGARAWGVVAGTTGVIFCSLGYCNAFGIFQNYYLANQLSNKTPSQISWIGSLQIFFLLSGNVIGGPLFDRFGGKIVWPPAVAFVFSVMMTSLCKEYYQFILCQGILGGVSMGMMMAPGMASVGQYFRRKRGQAMGIAVAGSSLGGVLFPIALTKMLYSPKLGFGWTTRIIGFWILAILAVSCPLIKARLPPRKNQFFMPSAFMELPFDLICFATFLMLFGAFTPIFFLPEYAVEHGMRTELASYLLAILNASSLFGRLIPGYLADKFGRFNMYCTAGVSSGILAICWQKITTNAGILVFGAIYGFFSGAIVSLQTTCMATVPKDPRNIGTYLGMGMFVTSFATLAGPPANGALVSKYHSFDQAATMGGVFVLAGGFMVVVVKYVNGREEPGKRMGVFSKT</sequence>
<keyword evidence="4" id="KW-0812">Transmembrane</keyword>
<proteinExistence type="inferred from homology"/>
<dbReference type="GO" id="GO:0016020">
    <property type="term" value="C:membrane"/>
    <property type="evidence" value="ECO:0007669"/>
    <property type="project" value="UniProtKB-SubCell"/>
</dbReference>
<dbReference type="Gene3D" id="1.20.1250.20">
    <property type="entry name" value="MFS general substrate transporter like domains"/>
    <property type="match status" value="2"/>
</dbReference>
<feature type="transmembrane region" description="Helical" evidence="4">
    <location>
        <begin position="304"/>
        <end position="321"/>
    </location>
</feature>
<evidence type="ECO:0000256" key="2">
    <source>
        <dbReference type="ARBA" id="ARBA00006727"/>
    </source>
</evidence>
<name>A0A1L7XU78_9HELO</name>
<feature type="transmembrane region" description="Helical" evidence="4">
    <location>
        <begin position="161"/>
        <end position="185"/>
    </location>
</feature>
<accession>A0A1L7XU78</accession>
<feature type="transmembrane region" description="Helical" evidence="4">
    <location>
        <begin position="391"/>
        <end position="409"/>
    </location>
</feature>
<dbReference type="GO" id="GO:0022857">
    <property type="term" value="F:transmembrane transporter activity"/>
    <property type="evidence" value="ECO:0007669"/>
    <property type="project" value="InterPro"/>
</dbReference>
<evidence type="ECO:0000259" key="5">
    <source>
        <dbReference type="PROSITE" id="PS50850"/>
    </source>
</evidence>
<gene>
    <name evidence="6" type="ORF">PAC_18480</name>
</gene>
<dbReference type="Proteomes" id="UP000184330">
    <property type="component" value="Unassembled WGS sequence"/>
</dbReference>
<comment type="subcellular location">
    <subcellularLocation>
        <location evidence="1">Membrane</location>
        <topology evidence="1">Multi-pass membrane protein</topology>
    </subcellularLocation>
</comment>
<keyword evidence="7" id="KW-1185">Reference proteome</keyword>
<feature type="transmembrane region" description="Helical" evidence="4">
    <location>
        <begin position="268"/>
        <end position="292"/>
    </location>
</feature>
<dbReference type="PROSITE" id="PS50850">
    <property type="entry name" value="MFS"/>
    <property type="match status" value="1"/>
</dbReference>
<evidence type="ECO:0000256" key="1">
    <source>
        <dbReference type="ARBA" id="ARBA00004141"/>
    </source>
</evidence>
<dbReference type="InterPro" id="IPR020846">
    <property type="entry name" value="MFS_dom"/>
</dbReference>
<evidence type="ECO:0000256" key="4">
    <source>
        <dbReference type="SAM" id="Phobius"/>
    </source>
</evidence>
<feature type="domain" description="Major facilitator superfamily (MFS) profile" evidence="5">
    <location>
        <begin position="269"/>
        <end position="463"/>
    </location>
</feature>
<organism evidence="6 7">
    <name type="scientific">Phialocephala subalpina</name>
    <dbReference type="NCBI Taxonomy" id="576137"/>
    <lineage>
        <taxon>Eukaryota</taxon>
        <taxon>Fungi</taxon>
        <taxon>Dikarya</taxon>
        <taxon>Ascomycota</taxon>
        <taxon>Pezizomycotina</taxon>
        <taxon>Leotiomycetes</taxon>
        <taxon>Helotiales</taxon>
        <taxon>Mollisiaceae</taxon>
        <taxon>Phialocephala</taxon>
        <taxon>Phialocephala fortinii species complex</taxon>
    </lineage>
</organism>
<feature type="transmembrane region" description="Helical" evidence="4">
    <location>
        <begin position="68"/>
        <end position="91"/>
    </location>
</feature>
<dbReference type="InterPro" id="IPR011701">
    <property type="entry name" value="MFS"/>
</dbReference>
<keyword evidence="4" id="KW-0472">Membrane</keyword>
<dbReference type="OrthoDB" id="6499973at2759"/>
<feature type="transmembrane region" description="Helical" evidence="4">
    <location>
        <begin position="429"/>
        <end position="447"/>
    </location>
</feature>
<comment type="similarity">
    <text evidence="2">Belongs to the major facilitator superfamily. Monocarboxylate porter (TC 2.A.1.13) family.</text>
</comment>
<feature type="transmembrane region" description="Helical" evidence="4">
    <location>
        <begin position="228"/>
        <end position="248"/>
    </location>
</feature>
<feature type="transmembrane region" description="Helical" evidence="4">
    <location>
        <begin position="197"/>
        <end position="216"/>
    </location>
</feature>
<feature type="transmembrane region" description="Helical" evidence="4">
    <location>
        <begin position="333"/>
        <end position="353"/>
    </location>
</feature>
<evidence type="ECO:0000313" key="6">
    <source>
        <dbReference type="EMBL" id="CZR68581.1"/>
    </source>
</evidence>
<feature type="transmembrane region" description="Helical" evidence="4">
    <location>
        <begin position="359"/>
        <end position="384"/>
    </location>
</feature>